<sequence>MDVHGGGSRLVWTDVPVSVRARIEELVGAAVIATTTATGGFSPGLAARVALSDGRTVFVKAVGTATGPGSADLLRRERDNLARLGSLPFASRMIASSDDGDWVAVVFEHVTGRAPNPSVAAERARMIRAFEEAAASLTPSPIEAETFAARAPDDLDGWARTAPGDPAALIDPWISANLEAVRTLAEGWRDAAAGASLVHGDLRADNMLMSGDDVVIVDWTEVCVGAPWLDWVLAVPSVCLFPGTPSPESVFAESTLAATAPAAGVTSIVAAVAAYFLRSAVRPVVPQLPTLRDFQREQGVVAAAWLRERVDAGLS</sequence>
<reference evidence="2 3" key="1">
    <citation type="submission" date="2020-08" db="EMBL/GenBank/DDBJ databases">
        <title>A Genomic Blueprint of the Chicken Gut Microbiome.</title>
        <authorList>
            <person name="Gilroy R."/>
            <person name="Ravi A."/>
            <person name="Getino M."/>
            <person name="Pursley I."/>
            <person name="Horton D.L."/>
            <person name="Alikhan N.-F."/>
            <person name="Baker D."/>
            <person name="Gharbi K."/>
            <person name="Hall N."/>
            <person name="Watson M."/>
            <person name="Adriaenssens E.M."/>
            <person name="Foster-Nyarko E."/>
            <person name="Jarju S."/>
            <person name="Secka A."/>
            <person name="Antonio M."/>
            <person name="Oren A."/>
            <person name="Chaudhuri R."/>
            <person name="La Ragione R.M."/>
            <person name="Hildebrand F."/>
            <person name="Pallen M.J."/>
        </authorList>
    </citation>
    <scope>NUCLEOTIDE SEQUENCE [LARGE SCALE GENOMIC DNA]</scope>
    <source>
        <strain evidence="2 3">Sa1CUA4</strain>
    </source>
</reference>
<proteinExistence type="predicted"/>
<comment type="caution">
    <text evidence="2">The sequence shown here is derived from an EMBL/GenBank/DDBJ whole genome shotgun (WGS) entry which is preliminary data.</text>
</comment>
<dbReference type="InterPro" id="IPR002575">
    <property type="entry name" value="Aminoglycoside_PTrfase"/>
</dbReference>
<dbReference type="RefSeq" id="WP_191765869.1">
    <property type="nucleotide sequence ID" value="NZ_JACSPM010000002.1"/>
</dbReference>
<dbReference type="Gene3D" id="3.90.1200.10">
    <property type="match status" value="1"/>
</dbReference>
<dbReference type="SUPFAM" id="SSF56112">
    <property type="entry name" value="Protein kinase-like (PK-like)"/>
    <property type="match status" value="1"/>
</dbReference>
<feature type="domain" description="Aminoglycoside phosphotransferase" evidence="1">
    <location>
        <begin position="68"/>
        <end position="235"/>
    </location>
</feature>
<dbReference type="InterPro" id="IPR011009">
    <property type="entry name" value="Kinase-like_dom_sf"/>
</dbReference>
<dbReference type="Gene3D" id="3.30.200.20">
    <property type="entry name" value="Phosphorylase Kinase, domain 1"/>
    <property type="match status" value="1"/>
</dbReference>
<organism evidence="2 3">
    <name type="scientific">Microbacterium gallinarum</name>
    <dbReference type="NCBI Taxonomy" id="2762209"/>
    <lineage>
        <taxon>Bacteria</taxon>
        <taxon>Bacillati</taxon>
        <taxon>Actinomycetota</taxon>
        <taxon>Actinomycetes</taxon>
        <taxon>Micrococcales</taxon>
        <taxon>Microbacteriaceae</taxon>
        <taxon>Microbacterium</taxon>
    </lineage>
</organism>
<protein>
    <submittedName>
        <fullName evidence="2">Aminoglycoside phosphotransferase family protein</fullName>
    </submittedName>
</protein>
<dbReference type="EMBL" id="JACSPM010000002">
    <property type="protein sequence ID" value="MBD8023533.1"/>
    <property type="molecule type" value="Genomic_DNA"/>
</dbReference>
<dbReference type="Pfam" id="PF01636">
    <property type="entry name" value="APH"/>
    <property type="match status" value="1"/>
</dbReference>
<dbReference type="Proteomes" id="UP000602532">
    <property type="component" value="Unassembled WGS sequence"/>
</dbReference>
<evidence type="ECO:0000313" key="2">
    <source>
        <dbReference type="EMBL" id="MBD8023533.1"/>
    </source>
</evidence>
<evidence type="ECO:0000313" key="3">
    <source>
        <dbReference type="Proteomes" id="UP000602532"/>
    </source>
</evidence>
<keyword evidence="3" id="KW-1185">Reference proteome</keyword>
<evidence type="ECO:0000259" key="1">
    <source>
        <dbReference type="Pfam" id="PF01636"/>
    </source>
</evidence>
<gene>
    <name evidence="2" type="ORF">H9622_08025</name>
</gene>
<accession>A0ABR8X2W8</accession>
<name>A0ABR8X2W8_9MICO</name>